<keyword evidence="8 13" id="KW-0408">Iron</keyword>
<dbReference type="Gene3D" id="1.25.40.40">
    <property type="entry name" value="Cytochrome c oxidase, subunit Va/VI"/>
    <property type="match status" value="1"/>
</dbReference>
<dbReference type="Proteomes" id="UP001140217">
    <property type="component" value="Unassembled WGS sequence"/>
</dbReference>
<evidence type="ECO:0000256" key="10">
    <source>
        <dbReference type="ARBA" id="ARBA00023136"/>
    </source>
</evidence>
<keyword evidence="9 13" id="KW-0496">Mitochondrion</keyword>
<dbReference type="GO" id="GO:0045277">
    <property type="term" value="C:respiratory chain complex IV"/>
    <property type="evidence" value="ECO:0007669"/>
    <property type="project" value="UniProtKB-UniRule"/>
</dbReference>
<dbReference type="Pfam" id="PF02284">
    <property type="entry name" value="COX5A"/>
    <property type="match status" value="1"/>
</dbReference>
<dbReference type="GO" id="GO:0046872">
    <property type="term" value="F:metal ion binding"/>
    <property type="evidence" value="ECO:0007669"/>
    <property type="project" value="UniProtKB-UniRule"/>
</dbReference>
<comment type="subunit">
    <text evidence="13">Component of the cytochrome c oxidase (complex IV, CIV), a multisubunit enzyme composed of a catalytic core of 3 subunits and several supernumerary subunits.</text>
</comment>
<keyword evidence="10 13" id="KW-0472">Membrane</keyword>
<comment type="pathway">
    <text evidence="2 13">Energy metabolism; oxidative phosphorylation.</text>
</comment>
<comment type="subcellular location">
    <subcellularLocation>
        <location evidence="1 13">Mitochondrion inner membrane</location>
        <topology evidence="1 13">Peripheral membrane protein</topology>
        <orientation evidence="1 13">Matrix side</orientation>
    </subcellularLocation>
</comment>
<reference evidence="14" key="1">
    <citation type="submission" date="2022-07" db="EMBL/GenBank/DDBJ databases">
        <title>Phylogenomic reconstructions and comparative analyses of Kickxellomycotina fungi.</title>
        <authorList>
            <person name="Reynolds N.K."/>
            <person name="Stajich J.E."/>
            <person name="Barry K."/>
            <person name="Grigoriev I.V."/>
            <person name="Crous P."/>
            <person name="Smith M.E."/>
        </authorList>
    </citation>
    <scope>NUCLEOTIDE SEQUENCE</scope>
    <source>
        <strain evidence="14">NBRC 105414</strain>
    </source>
</reference>
<comment type="function">
    <text evidence="13">Component of the cytochrome c oxidase, the last enzyme in the mitochondrial electron transport chain which drives oxidative phosphorylation. The respiratory chain contains 3 multisubunit complexes succinate dehydrogenase (complex II, CII), ubiquinol-cytochrome c oxidoreductase (cytochrome b-c1 complex, complex III, CIII) and cytochrome c oxidase (complex IV, CIV), that cooperate to transfer electrons derived from NADH and succinate to molecular oxygen, creating an electrochemical gradient over the inner membrane that drives transmembrane transport and the ATP synthase. Cytochrome c oxidase is the component of the respiratory chain that catalyzes the reduction of oxygen to water. Electrons originating from reduced cytochrome c in the intermembrane space (IMS) are transferred via the dinuclear copper A center (CU(A)) of subunit 2 and heme A of subunit 1 to the active site in subunit 1, a binuclear center (BNC) formed by heme A3 and copper B (CU(B)). The BNC reduces molecular oxygen to 2 water molecules using 4 electrons from cytochrome c in the IMS and 4 protons from the mitochondrial matrix.</text>
</comment>
<comment type="caution">
    <text evidence="14">The sequence shown here is derived from an EMBL/GenBank/DDBJ whole genome shotgun (WGS) entry which is preliminary data.</text>
</comment>
<comment type="similarity">
    <text evidence="3 13">Belongs to the cytochrome c oxidase subunit 5A family.</text>
</comment>
<evidence type="ECO:0000256" key="13">
    <source>
        <dbReference type="RuleBase" id="RU368103"/>
    </source>
</evidence>
<keyword evidence="4 13" id="KW-0349">Heme</keyword>
<dbReference type="EMBL" id="JANBUL010000135">
    <property type="protein sequence ID" value="KAJ2780512.1"/>
    <property type="molecule type" value="Genomic_DNA"/>
</dbReference>
<keyword evidence="7 13" id="KW-0809">Transit peptide</keyword>
<proteinExistence type="inferred from homology"/>
<evidence type="ECO:0000256" key="2">
    <source>
        <dbReference type="ARBA" id="ARBA00004673"/>
    </source>
</evidence>
<dbReference type="CDD" id="cd00923">
    <property type="entry name" value="Cyt_c_Oxidase_Va"/>
    <property type="match status" value="1"/>
</dbReference>
<evidence type="ECO:0000313" key="15">
    <source>
        <dbReference type="Proteomes" id="UP001140217"/>
    </source>
</evidence>
<evidence type="ECO:0000256" key="8">
    <source>
        <dbReference type="ARBA" id="ARBA00023004"/>
    </source>
</evidence>
<dbReference type="SUPFAM" id="SSF48479">
    <property type="entry name" value="Cytochrome c oxidase subunit E"/>
    <property type="match status" value="1"/>
</dbReference>
<evidence type="ECO:0000256" key="5">
    <source>
        <dbReference type="ARBA" id="ARBA00022723"/>
    </source>
</evidence>
<evidence type="ECO:0000256" key="7">
    <source>
        <dbReference type="ARBA" id="ARBA00022946"/>
    </source>
</evidence>
<evidence type="ECO:0000256" key="11">
    <source>
        <dbReference type="ARBA" id="ARBA00070174"/>
    </source>
</evidence>
<accession>A0A9W8HAF5</accession>
<dbReference type="AlphaFoldDB" id="A0A9W8HAF5"/>
<dbReference type="InterPro" id="IPR003204">
    <property type="entry name" value="Cyt_c_oxidase_su5A/6"/>
</dbReference>
<dbReference type="InterPro" id="IPR036545">
    <property type="entry name" value="Cyt_c_oxidase_su5A/6_sf"/>
</dbReference>
<dbReference type="OrthoDB" id="5778907at2759"/>
<dbReference type="PANTHER" id="PTHR14200:SF11">
    <property type="entry name" value="CYTOCHROME C OXIDASE SUBUNIT 5A, MITOCHONDRIAL"/>
    <property type="match status" value="1"/>
</dbReference>
<keyword evidence="6 13" id="KW-0999">Mitochondrion inner membrane</keyword>
<gene>
    <name evidence="14" type="primary">COX6</name>
    <name evidence="14" type="ORF">H4R18_003414</name>
</gene>
<evidence type="ECO:0000256" key="4">
    <source>
        <dbReference type="ARBA" id="ARBA00022617"/>
    </source>
</evidence>
<evidence type="ECO:0000256" key="9">
    <source>
        <dbReference type="ARBA" id="ARBA00023128"/>
    </source>
</evidence>
<evidence type="ECO:0000256" key="6">
    <source>
        <dbReference type="ARBA" id="ARBA00022792"/>
    </source>
</evidence>
<keyword evidence="5 13" id="KW-0479">Metal-binding</keyword>
<evidence type="ECO:0000256" key="3">
    <source>
        <dbReference type="ARBA" id="ARBA00007972"/>
    </source>
</evidence>
<evidence type="ECO:0000256" key="1">
    <source>
        <dbReference type="ARBA" id="ARBA00004443"/>
    </source>
</evidence>
<evidence type="ECO:0000313" key="14">
    <source>
        <dbReference type="EMBL" id="KAJ2780512.1"/>
    </source>
</evidence>
<dbReference type="FunFam" id="1.25.40.40:FF:000001">
    <property type="entry name" value="Cytochrome c oxidase subunit VI"/>
    <property type="match status" value="1"/>
</dbReference>
<sequence>MFGLRAAITSAAVARVAASRAAVAGRAPSALAARRYYSDHEETYEEFTNRYVKFFENVDEQFELQRGLNNCFAYDLVPDVAICEAALRAARRIDDYATAVRVFEALKIKVDKPSQYQDYLQALKPVMDELGVETKEDLGF</sequence>
<name>A0A9W8HAF5_9FUNG</name>
<protein>
    <recommendedName>
        <fullName evidence="11 13">Cytochrome c oxidase subunit 6, mitochondrial</fullName>
    </recommendedName>
    <alternativeName>
        <fullName evidence="12 13">Cytochrome c oxidase polypeptide VI</fullName>
    </alternativeName>
</protein>
<keyword evidence="15" id="KW-1185">Reference proteome</keyword>
<dbReference type="GO" id="GO:0005743">
    <property type="term" value="C:mitochondrial inner membrane"/>
    <property type="evidence" value="ECO:0007669"/>
    <property type="project" value="UniProtKB-SubCell"/>
</dbReference>
<dbReference type="PANTHER" id="PTHR14200">
    <property type="entry name" value="CYTOCHROME C OXIDASE POLYPEPTIDE"/>
    <property type="match status" value="1"/>
</dbReference>
<dbReference type="GO" id="GO:0006123">
    <property type="term" value="P:mitochondrial electron transport, cytochrome c to oxygen"/>
    <property type="evidence" value="ECO:0007669"/>
    <property type="project" value="UniProtKB-UniRule"/>
</dbReference>
<evidence type="ECO:0000256" key="12">
    <source>
        <dbReference type="ARBA" id="ARBA00082700"/>
    </source>
</evidence>
<organism evidence="14 15">
    <name type="scientific">Coemansia javaensis</name>
    <dbReference type="NCBI Taxonomy" id="2761396"/>
    <lineage>
        <taxon>Eukaryota</taxon>
        <taxon>Fungi</taxon>
        <taxon>Fungi incertae sedis</taxon>
        <taxon>Zoopagomycota</taxon>
        <taxon>Kickxellomycotina</taxon>
        <taxon>Kickxellomycetes</taxon>
        <taxon>Kickxellales</taxon>
        <taxon>Kickxellaceae</taxon>
        <taxon>Coemansia</taxon>
    </lineage>
</organism>